<dbReference type="RefSeq" id="XP_005845829.1">
    <property type="nucleotide sequence ID" value="XM_005845767.1"/>
</dbReference>
<dbReference type="STRING" id="554065.E1ZK20"/>
<organism evidence="6">
    <name type="scientific">Chlorella variabilis</name>
    <name type="common">Green alga</name>
    <dbReference type="NCBI Taxonomy" id="554065"/>
    <lineage>
        <taxon>Eukaryota</taxon>
        <taxon>Viridiplantae</taxon>
        <taxon>Chlorophyta</taxon>
        <taxon>core chlorophytes</taxon>
        <taxon>Trebouxiophyceae</taxon>
        <taxon>Chlorellales</taxon>
        <taxon>Chlorellaceae</taxon>
        <taxon>Chlorella clade</taxon>
        <taxon>Chlorella</taxon>
    </lineage>
</organism>
<evidence type="ECO:0000313" key="6">
    <source>
        <dbReference type="Proteomes" id="UP000008141"/>
    </source>
</evidence>
<proteinExistence type="inferred from homology"/>
<keyword evidence="3" id="KW-0812">Transmembrane</keyword>
<dbReference type="KEGG" id="cvr:CHLNCDRAFT_136293"/>
<dbReference type="InterPro" id="IPR006461">
    <property type="entry name" value="PLAC_motif_containing"/>
</dbReference>
<dbReference type="Proteomes" id="UP000008141">
    <property type="component" value="Unassembled WGS sequence"/>
</dbReference>
<sequence length="820" mass="89880">MGAAISTSCDRVFCGNWCTSWGATDEQRNYWPPRHSDFRDSAPEPLQKIYELYEPVVQEGRWTEGLCEMWFHKNKPVKHSVHIPCWDSFKWNPLKWRGACFGRTVRECYWTGNRQMRWSRAIYAANLGREYVMPVRNIGRHGYKSDIKALCCMYFLMGCIFSCGIGQAITCCGSNLIMNCSAWYSCHARERMRRRYKLPPAFGLPPGIDDCLVHFFCFYCAAHQEARELALRGIDGPGMHILDVLPNSFKTAPGIDEAKAGRRKMLERMLKRPPKAFCARDCKATQAKLRDEEQATHGITATLQQKAADAAAVYVEGDESEDDLPVALDRTSVASSSVVSEDSMGTGLGWARYSPPSRQEMGREASGGAAADGAAAWAAGEQLYQQSRGVGGVQRHSAHNIPVIEEGPPELQLTRWSVALGRALLEAGYDRVLLLDLLPPGGDPLPAAGRLSFARADVRDAKTLEDHFCGAAVVFHLASYGMSGAQQLQRRLVEDVNVGGTAAVLAAAAAAGVPRIVYLSTVNVVYGGQPIEGGDESLPYFPPRHHIDAYSRTKAAAEQAVLAADGTPLPGRPGRRLRTCSVRPAGIYGPGEQRHLPRIVRYLEQGLFSFVIGGPQEGIVDWVHVDNLVQACVLAADGLTAERHHVAAGQAYFIHDDWPGKTSCVNNFVFLEPLVTGLGYPMPRLAVPLVLAYYVAWALELAHAALWPLCDLSCLFLLTRTEVLKSGGSHWFSVAKARRELGYAPVHHDFQPVVQWFLDRGHGRQQRRQRRRGGPGAEQQQRAMPQRRAAAAAALLALLAALLAAAAAAVALLQHAAAAA</sequence>
<evidence type="ECO:0000313" key="5">
    <source>
        <dbReference type="EMBL" id="EFN53727.1"/>
    </source>
</evidence>
<dbReference type="Gene3D" id="3.40.50.720">
    <property type="entry name" value="NAD(P)-binding Rossmann-like Domain"/>
    <property type="match status" value="1"/>
</dbReference>
<evidence type="ECO:0000256" key="3">
    <source>
        <dbReference type="SAM" id="Phobius"/>
    </source>
</evidence>
<keyword evidence="2" id="KW-0560">Oxidoreductase</keyword>
<keyword evidence="3" id="KW-1133">Transmembrane helix</keyword>
<dbReference type="GO" id="GO:0016616">
    <property type="term" value="F:oxidoreductase activity, acting on the CH-OH group of donors, NAD or NADP as acceptor"/>
    <property type="evidence" value="ECO:0007669"/>
    <property type="project" value="InterPro"/>
</dbReference>
<keyword evidence="3" id="KW-0472">Membrane</keyword>
<keyword evidence="6" id="KW-1185">Reference proteome</keyword>
<gene>
    <name evidence="5" type="ORF">CHLNCDRAFT_136293</name>
</gene>
<dbReference type="InParanoid" id="E1ZK20"/>
<dbReference type="eggNOG" id="KOG1430">
    <property type="taxonomic scope" value="Eukaryota"/>
</dbReference>
<evidence type="ECO:0000256" key="1">
    <source>
        <dbReference type="ARBA" id="ARBA00009219"/>
    </source>
</evidence>
<dbReference type="InterPro" id="IPR002225">
    <property type="entry name" value="3Beta_OHSteriod_DH/Estase"/>
</dbReference>
<dbReference type="PANTHER" id="PTHR43245">
    <property type="entry name" value="BIFUNCTIONAL POLYMYXIN RESISTANCE PROTEIN ARNA"/>
    <property type="match status" value="1"/>
</dbReference>
<accession>E1ZK20</accession>
<name>E1ZK20_CHLVA</name>
<dbReference type="AlphaFoldDB" id="E1ZK20"/>
<dbReference type="PANTHER" id="PTHR43245:SF51">
    <property type="entry name" value="SHORT CHAIN DEHYDROGENASE_REDUCTASE FAMILY 42E, MEMBER 2"/>
    <property type="match status" value="1"/>
</dbReference>
<comment type="similarity">
    <text evidence="1">Belongs to the 3-beta-HSD family.</text>
</comment>
<feature type="domain" description="3-beta hydroxysteroid dehydrogenase/isomerase" evidence="4">
    <location>
        <begin position="452"/>
        <end position="682"/>
    </location>
</feature>
<dbReference type="GO" id="GO:0006694">
    <property type="term" value="P:steroid biosynthetic process"/>
    <property type="evidence" value="ECO:0007669"/>
    <property type="project" value="InterPro"/>
</dbReference>
<dbReference type="GeneID" id="17353212"/>
<dbReference type="OrthoDB" id="1045822at2759"/>
<dbReference type="InterPro" id="IPR036291">
    <property type="entry name" value="NAD(P)-bd_dom_sf"/>
</dbReference>
<dbReference type="EMBL" id="GL433850">
    <property type="protein sequence ID" value="EFN53727.1"/>
    <property type="molecule type" value="Genomic_DNA"/>
</dbReference>
<dbReference type="Pfam" id="PF01073">
    <property type="entry name" value="3Beta_HSD"/>
    <property type="match status" value="1"/>
</dbReference>
<evidence type="ECO:0000259" key="4">
    <source>
        <dbReference type="Pfam" id="PF01073"/>
    </source>
</evidence>
<protein>
    <recommendedName>
        <fullName evidence="4">3-beta hydroxysteroid dehydrogenase/isomerase domain-containing protein</fullName>
    </recommendedName>
</protein>
<evidence type="ECO:0000256" key="2">
    <source>
        <dbReference type="ARBA" id="ARBA00023002"/>
    </source>
</evidence>
<reference evidence="5 6" key="1">
    <citation type="journal article" date="2010" name="Plant Cell">
        <title>The Chlorella variabilis NC64A genome reveals adaptation to photosymbiosis, coevolution with viruses, and cryptic sex.</title>
        <authorList>
            <person name="Blanc G."/>
            <person name="Duncan G."/>
            <person name="Agarkova I."/>
            <person name="Borodovsky M."/>
            <person name="Gurnon J."/>
            <person name="Kuo A."/>
            <person name="Lindquist E."/>
            <person name="Lucas S."/>
            <person name="Pangilinan J."/>
            <person name="Polle J."/>
            <person name="Salamov A."/>
            <person name="Terry A."/>
            <person name="Yamada T."/>
            <person name="Dunigan D.D."/>
            <person name="Grigoriev I.V."/>
            <person name="Claverie J.M."/>
            <person name="Van Etten J.L."/>
        </authorList>
    </citation>
    <scope>NUCLEOTIDE SEQUENCE [LARGE SCALE GENOMIC DNA]</scope>
    <source>
        <strain evidence="5 6">NC64A</strain>
    </source>
</reference>
<dbReference type="NCBIfam" id="TIGR01571">
    <property type="entry name" value="A_thal_Cys_rich"/>
    <property type="match status" value="1"/>
</dbReference>
<feature type="transmembrane region" description="Helical" evidence="3">
    <location>
        <begin position="789"/>
        <end position="813"/>
    </location>
</feature>
<dbReference type="SUPFAM" id="SSF51735">
    <property type="entry name" value="NAD(P)-binding Rossmann-fold domains"/>
    <property type="match status" value="1"/>
</dbReference>
<dbReference type="InterPro" id="IPR050177">
    <property type="entry name" value="Lipid_A_modif_metabolic_enz"/>
</dbReference>